<dbReference type="Proteomes" id="UP000823485">
    <property type="component" value="Unassembled WGS sequence"/>
</dbReference>
<name>A0ABS2RD41_9BACI</name>
<gene>
    <name evidence="2" type="ORF">JOC94_004280</name>
</gene>
<comment type="caution">
    <text evidence="2">The sequence shown here is derived from an EMBL/GenBank/DDBJ whole genome shotgun (WGS) entry which is preliminary data.</text>
</comment>
<sequence length="70" mass="8060">NKVKAIRHYLGLSMAEFAKRLGISVGTVCIIEQGGRDVSDYVRAKLARLEMELDDDFYLFMEKFNQNTPF</sequence>
<dbReference type="SUPFAM" id="SSF47413">
    <property type="entry name" value="lambda repressor-like DNA-binding domains"/>
    <property type="match status" value="1"/>
</dbReference>
<keyword evidence="3" id="KW-1185">Reference proteome</keyword>
<feature type="domain" description="HTH cro/C1-type" evidence="1">
    <location>
        <begin position="3"/>
        <end position="57"/>
    </location>
</feature>
<dbReference type="InterPro" id="IPR010982">
    <property type="entry name" value="Lambda_DNA-bd_dom_sf"/>
</dbReference>
<proteinExistence type="predicted"/>
<dbReference type="Gene3D" id="1.10.260.40">
    <property type="entry name" value="lambda repressor-like DNA-binding domains"/>
    <property type="match status" value="1"/>
</dbReference>
<feature type="non-terminal residue" evidence="2">
    <location>
        <position position="1"/>
    </location>
</feature>
<accession>A0ABS2RD41</accession>
<dbReference type="SMART" id="SM00530">
    <property type="entry name" value="HTH_XRE"/>
    <property type="match status" value="1"/>
</dbReference>
<evidence type="ECO:0000259" key="1">
    <source>
        <dbReference type="PROSITE" id="PS50943"/>
    </source>
</evidence>
<evidence type="ECO:0000313" key="2">
    <source>
        <dbReference type="EMBL" id="MBM7717255.1"/>
    </source>
</evidence>
<dbReference type="RefSeq" id="WP_205180245.1">
    <property type="nucleotide sequence ID" value="NZ_JAFBFH010000041.1"/>
</dbReference>
<organism evidence="2 3">
    <name type="scientific">Siminovitchia thermophila</name>
    <dbReference type="NCBI Taxonomy" id="1245522"/>
    <lineage>
        <taxon>Bacteria</taxon>
        <taxon>Bacillati</taxon>
        <taxon>Bacillota</taxon>
        <taxon>Bacilli</taxon>
        <taxon>Bacillales</taxon>
        <taxon>Bacillaceae</taxon>
        <taxon>Siminovitchia</taxon>
    </lineage>
</organism>
<dbReference type="EMBL" id="JAFBFH010000041">
    <property type="protein sequence ID" value="MBM7717255.1"/>
    <property type="molecule type" value="Genomic_DNA"/>
</dbReference>
<protein>
    <submittedName>
        <fullName evidence="2">Transcriptional regulator with XRE-family HTH domain</fullName>
    </submittedName>
</protein>
<reference evidence="2 3" key="1">
    <citation type="submission" date="2021-01" db="EMBL/GenBank/DDBJ databases">
        <title>Genomic Encyclopedia of Type Strains, Phase IV (KMG-IV): sequencing the most valuable type-strain genomes for metagenomic binning, comparative biology and taxonomic classification.</title>
        <authorList>
            <person name="Goeker M."/>
        </authorList>
    </citation>
    <scope>NUCLEOTIDE SEQUENCE [LARGE SCALE GENOMIC DNA]</scope>
    <source>
        <strain evidence="2 3">DSM 105453</strain>
    </source>
</reference>
<dbReference type="CDD" id="cd00093">
    <property type="entry name" value="HTH_XRE"/>
    <property type="match status" value="1"/>
</dbReference>
<dbReference type="PROSITE" id="PS50943">
    <property type="entry name" value="HTH_CROC1"/>
    <property type="match status" value="1"/>
</dbReference>
<dbReference type="InterPro" id="IPR001387">
    <property type="entry name" value="Cro/C1-type_HTH"/>
</dbReference>
<evidence type="ECO:0000313" key="3">
    <source>
        <dbReference type="Proteomes" id="UP000823485"/>
    </source>
</evidence>